<dbReference type="EMBL" id="MU157824">
    <property type="protein sequence ID" value="KAF9535834.1"/>
    <property type="molecule type" value="Genomic_DNA"/>
</dbReference>
<dbReference type="Proteomes" id="UP000807306">
    <property type="component" value="Unassembled WGS sequence"/>
</dbReference>
<dbReference type="InterPro" id="IPR036291">
    <property type="entry name" value="NAD(P)-bd_dom_sf"/>
</dbReference>
<organism evidence="3 4">
    <name type="scientific">Crepidotus variabilis</name>
    <dbReference type="NCBI Taxonomy" id="179855"/>
    <lineage>
        <taxon>Eukaryota</taxon>
        <taxon>Fungi</taxon>
        <taxon>Dikarya</taxon>
        <taxon>Basidiomycota</taxon>
        <taxon>Agaricomycotina</taxon>
        <taxon>Agaricomycetes</taxon>
        <taxon>Agaricomycetidae</taxon>
        <taxon>Agaricales</taxon>
        <taxon>Agaricineae</taxon>
        <taxon>Crepidotaceae</taxon>
        <taxon>Crepidotus</taxon>
    </lineage>
</organism>
<dbReference type="PRINTS" id="PR00081">
    <property type="entry name" value="GDHRDH"/>
</dbReference>
<dbReference type="Pfam" id="PF00106">
    <property type="entry name" value="adh_short"/>
    <property type="match status" value="1"/>
</dbReference>
<dbReference type="AlphaFoldDB" id="A0A9P6JX05"/>
<dbReference type="PANTHER" id="PTHR44169">
    <property type="entry name" value="NADPH-DEPENDENT 1-ACYLDIHYDROXYACETONE PHOSPHATE REDUCTASE"/>
    <property type="match status" value="1"/>
</dbReference>
<dbReference type="PANTHER" id="PTHR44169:SF6">
    <property type="entry name" value="NADPH-DEPENDENT 1-ACYLDIHYDROXYACETONE PHOSPHATE REDUCTASE"/>
    <property type="match status" value="1"/>
</dbReference>
<dbReference type="SUPFAM" id="SSF51735">
    <property type="entry name" value="NAD(P)-binding Rossmann-fold domains"/>
    <property type="match status" value="1"/>
</dbReference>
<dbReference type="GO" id="GO:0016491">
    <property type="term" value="F:oxidoreductase activity"/>
    <property type="evidence" value="ECO:0007669"/>
    <property type="project" value="UniProtKB-KW"/>
</dbReference>
<dbReference type="OrthoDB" id="37659at2759"/>
<reference evidence="3" key="1">
    <citation type="submission" date="2020-11" db="EMBL/GenBank/DDBJ databases">
        <authorList>
            <consortium name="DOE Joint Genome Institute"/>
            <person name="Ahrendt S."/>
            <person name="Riley R."/>
            <person name="Andreopoulos W."/>
            <person name="Labutti K."/>
            <person name="Pangilinan J."/>
            <person name="Ruiz-Duenas F.J."/>
            <person name="Barrasa J.M."/>
            <person name="Sanchez-Garcia M."/>
            <person name="Camarero S."/>
            <person name="Miyauchi S."/>
            <person name="Serrano A."/>
            <person name="Linde D."/>
            <person name="Babiker R."/>
            <person name="Drula E."/>
            <person name="Ayuso-Fernandez I."/>
            <person name="Pacheco R."/>
            <person name="Padilla G."/>
            <person name="Ferreira P."/>
            <person name="Barriuso J."/>
            <person name="Kellner H."/>
            <person name="Castanera R."/>
            <person name="Alfaro M."/>
            <person name="Ramirez L."/>
            <person name="Pisabarro A.G."/>
            <person name="Kuo A."/>
            <person name="Tritt A."/>
            <person name="Lipzen A."/>
            <person name="He G."/>
            <person name="Yan M."/>
            <person name="Ng V."/>
            <person name="Cullen D."/>
            <person name="Martin F."/>
            <person name="Rosso M.-N."/>
            <person name="Henrissat B."/>
            <person name="Hibbett D."/>
            <person name="Martinez A.T."/>
            <person name="Grigoriev I.V."/>
        </authorList>
    </citation>
    <scope>NUCLEOTIDE SEQUENCE</scope>
    <source>
        <strain evidence="3">CBS 506.95</strain>
    </source>
</reference>
<accession>A0A9P6JX05</accession>
<evidence type="ECO:0000313" key="3">
    <source>
        <dbReference type="EMBL" id="KAF9535834.1"/>
    </source>
</evidence>
<dbReference type="InterPro" id="IPR002347">
    <property type="entry name" value="SDR_fam"/>
</dbReference>
<evidence type="ECO:0000256" key="1">
    <source>
        <dbReference type="ARBA" id="ARBA00006484"/>
    </source>
</evidence>
<proteinExistence type="inferred from homology"/>
<evidence type="ECO:0000256" key="2">
    <source>
        <dbReference type="ARBA" id="ARBA00023002"/>
    </source>
</evidence>
<keyword evidence="4" id="KW-1185">Reference proteome</keyword>
<keyword evidence="2" id="KW-0560">Oxidoreductase</keyword>
<protein>
    <recommendedName>
        <fullName evidence="5">NAD(P)-binding protein</fullName>
    </recommendedName>
</protein>
<sequence>MPSIDDSKCVLVTGATSGIGRALSLALAELPSKPKVIGTGRRPDRLEELIKSGVEPFTLELSTDTDNLNKSVDEIISKYPDLDTVILNAGVQYQTDFKKGITLAESIKEINVNYISVLSFVNFILPHFLKLSEQGRPSFIVLVTSGLAIQPAPGVANYSASKAALHSLGISLNVQLKDTNVRVMELIPPLVESELHDAQGTTDKLSRFWMPLDAYVRSAMEGLRKGERFIFPTSSKELFEKFENGKEEGSFAMHQRMMQVAQK</sequence>
<comment type="caution">
    <text evidence="3">The sequence shown here is derived from an EMBL/GenBank/DDBJ whole genome shotgun (WGS) entry which is preliminary data.</text>
</comment>
<gene>
    <name evidence="3" type="ORF">CPB83DRAFT_842421</name>
</gene>
<name>A0A9P6JX05_9AGAR</name>
<evidence type="ECO:0008006" key="5">
    <source>
        <dbReference type="Google" id="ProtNLM"/>
    </source>
</evidence>
<evidence type="ECO:0000313" key="4">
    <source>
        <dbReference type="Proteomes" id="UP000807306"/>
    </source>
</evidence>
<comment type="similarity">
    <text evidence="1">Belongs to the short-chain dehydrogenases/reductases (SDR) family.</text>
</comment>
<dbReference type="Gene3D" id="3.40.50.720">
    <property type="entry name" value="NAD(P)-binding Rossmann-like Domain"/>
    <property type="match status" value="1"/>
</dbReference>